<dbReference type="InterPro" id="IPR020806">
    <property type="entry name" value="PKS_PP-bd"/>
</dbReference>
<keyword evidence="2" id="KW-0597">Phosphoprotein</keyword>
<accession>A0A150SM50</accession>
<dbReference type="Pfam" id="PF00550">
    <property type="entry name" value="PP-binding"/>
    <property type="match status" value="1"/>
</dbReference>
<sequence>MAAKVRGVEVLGSLTRGRRLDAFVCVSSIASVWGSASQGAYAAANAYLDGWAQARRAEGVFALSVGFGPWRDVGGVTADEAAQLARLGVRGLGTPAALEGMALLLAAGVAHGVVADMDWTRFRPLYEGGGRRLLDEIEGGGAGGGAGARATATAEGDLLAELRRTPAAARVVRLRTWLQRVVAETLGMSDPAGLDVQKGFFDLGLDSLMAVQIRQAIARDLGITLAATVTFNHPSVRDLAEHLLGVLGLREPVVIPAPEIPAVDPEIDSLTDEEAAARLAMHLELEGALE</sequence>
<dbReference type="InterPro" id="IPR013968">
    <property type="entry name" value="PKS_KR"/>
</dbReference>
<dbReference type="InterPro" id="IPR036736">
    <property type="entry name" value="ACP-like_sf"/>
</dbReference>
<dbReference type="GO" id="GO:0031177">
    <property type="term" value="F:phosphopantetheine binding"/>
    <property type="evidence" value="ECO:0007669"/>
    <property type="project" value="InterPro"/>
</dbReference>
<dbReference type="Gene3D" id="1.10.1200.10">
    <property type="entry name" value="ACP-like"/>
    <property type="match status" value="1"/>
</dbReference>
<dbReference type="EMBL" id="JEMB01000810">
    <property type="protein sequence ID" value="KYF93512.1"/>
    <property type="molecule type" value="Genomic_DNA"/>
</dbReference>
<dbReference type="Gene3D" id="3.40.50.720">
    <property type="entry name" value="NAD(P)-binding Rossmann-like Domain"/>
    <property type="match status" value="1"/>
</dbReference>
<dbReference type="GO" id="GO:0005737">
    <property type="term" value="C:cytoplasm"/>
    <property type="evidence" value="ECO:0007669"/>
    <property type="project" value="TreeGrafter"/>
</dbReference>
<dbReference type="SUPFAM" id="SSF51735">
    <property type="entry name" value="NAD(P)-binding Rossmann-fold domains"/>
    <property type="match status" value="1"/>
</dbReference>
<reference evidence="4 5" key="1">
    <citation type="submission" date="2014-02" db="EMBL/GenBank/DDBJ databases">
        <title>The small core and large imbalanced accessory genome model reveals a collaborative survival strategy of Sorangium cellulosum strains in nature.</title>
        <authorList>
            <person name="Han K."/>
            <person name="Peng R."/>
            <person name="Blom J."/>
            <person name="Li Y.-Z."/>
        </authorList>
    </citation>
    <scope>NUCLEOTIDE SEQUENCE [LARGE SCALE GENOMIC DNA]</scope>
    <source>
        <strain evidence="4 5">So0011-07</strain>
    </source>
</reference>
<organism evidence="4 5">
    <name type="scientific">Sorangium cellulosum</name>
    <name type="common">Polyangium cellulosum</name>
    <dbReference type="NCBI Taxonomy" id="56"/>
    <lineage>
        <taxon>Bacteria</taxon>
        <taxon>Pseudomonadati</taxon>
        <taxon>Myxococcota</taxon>
        <taxon>Polyangia</taxon>
        <taxon>Polyangiales</taxon>
        <taxon>Polyangiaceae</taxon>
        <taxon>Sorangium</taxon>
    </lineage>
</organism>
<dbReference type="GO" id="GO:0004312">
    <property type="term" value="F:fatty acid synthase activity"/>
    <property type="evidence" value="ECO:0007669"/>
    <property type="project" value="TreeGrafter"/>
</dbReference>
<dbReference type="GO" id="GO:0071770">
    <property type="term" value="P:DIM/DIP cell wall layer assembly"/>
    <property type="evidence" value="ECO:0007669"/>
    <property type="project" value="TreeGrafter"/>
</dbReference>
<keyword evidence="1" id="KW-0596">Phosphopantetheine</keyword>
<dbReference type="InterPro" id="IPR036291">
    <property type="entry name" value="NAD(P)-bd_dom_sf"/>
</dbReference>
<comment type="caution">
    <text evidence="4">The sequence shown here is derived from an EMBL/GenBank/DDBJ whole genome shotgun (WGS) entry which is preliminary data.</text>
</comment>
<dbReference type="Proteomes" id="UP000075635">
    <property type="component" value="Unassembled WGS sequence"/>
</dbReference>
<proteinExistence type="predicted"/>
<feature type="domain" description="Carrier" evidence="3">
    <location>
        <begin position="172"/>
        <end position="247"/>
    </location>
</feature>
<evidence type="ECO:0000313" key="5">
    <source>
        <dbReference type="Proteomes" id="UP000075635"/>
    </source>
</evidence>
<dbReference type="SMART" id="SM00823">
    <property type="entry name" value="PKS_PP"/>
    <property type="match status" value="1"/>
</dbReference>
<dbReference type="InterPro" id="IPR050091">
    <property type="entry name" value="PKS_NRPS_Biosynth_Enz"/>
</dbReference>
<dbReference type="Pfam" id="PF08659">
    <property type="entry name" value="KR"/>
    <property type="match status" value="1"/>
</dbReference>
<evidence type="ECO:0000256" key="1">
    <source>
        <dbReference type="ARBA" id="ARBA00022450"/>
    </source>
</evidence>
<dbReference type="InterPro" id="IPR006162">
    <property type="entry name" value="Ppantetheine_attach_site"/>
</dbReference>
<dbReference type="SUPFAM" id="SSF47336">
    <property type="entry name" value="ACP-like"/>
    <property type="match status" value="1"/>
</dbReference>
<dbReference type="SMART" id="SM01294">
    <property type="entry name" value="PKS_PP_betabranch"/>
    <property type="match status" value="1"/>
</dbReference>
<dbReference type="PROSITE" id="PS00012">
    <property type="entry name" value="PHOSPHOPANTETHEINE"/>
    <property type="match status" value="1"/>
</dbReference>
<gene>
    <name evidence="4" type="ORF">BE17_42430</name>
</gene>
<evidence type="ECO:0000259" key="3">
    <source>
        <dbReference type="PROSITE" id="PS50075"/>
    </source>
</evidence>
<dbReference type="GO" id="GO:0005886">
    <property type="term" value="C:plasma membrane"/>
    <property type="evidence" value="ECO:0007669"/>
    <property type="project" value="TreeGrafter"/>
</dbReference>
<protein>
    <recommendedName>
        <fullName evidence="3">Carrier domain-containing protein</fullName>
    </recommendedName>
</protein>
<dbReference type="PROSITE" id="PS50075">
    <property type="entry name" value="CARRIER"/>
    <property type="match status" value="1"/>
</dbReference>
<evidence type="ECO:0000256" key="2">
    <source>
        <dbReference type="ARBA" id="ARBA00022553"/>
    </source>
</evidence>
<name>A0A150SM50_SORCE</name>
<dbReference type="InterPro" id="IPR009081">
    <property type="entry name" value="PP-bd_ACP"/>
</dbReference>
<dbReference type="PANTHER" id="PTHR43775:SF37">
    <property type="entry name" value="SI:DKEY-61P9.11"/>
    <property type="match status" value="1"/>
</dbReference>
<dbReference type="GO" id="GO:0006633">
    <property type="term" value="P:fatty acid biosynthetic process"/>
    <property type="evidence" value="ECO:0007669"/>
    <property type="project" value="TreeGrafter"/>
</dbReference>
<dbReference type="PANTHER" id="PTHR43775">
    <property type="entry name" value="FATTY ACID SYNTHASE"/>
    <property type="match status" value="1"/>
</dbReference>
<dbReference type="AlphaFoldDB" id="A0A150SM50"/>
<evidence type="ECO:0000313" key="4">
    <source>
        <dbReference type="EMBL" id="KYF93512.1"/>
    </source>
</evidence>